<dbReference type="EMBL" id="DTGZ01000044">
    <property type="protein sequence ID" value="HGV97139.1"/>
    <property type="molecule type" value="Genomic_DNA"/>
</dbReference>
<evidence type="ECO:0000256" key="2">
    <source>
        <dbReference type="ARBA" id="ARBA00022448"/>
    </source>
</evidence>
<comment type="similarity">
    <text evidence="1">Belongs to the leucine-binding protein family.</text>
</comment>
<evidence type="ECO:0000259" key="5">
    <source>
        <dbReference type="Pfam" id="PF13458"/>
    </source>
</evidence>
<dbReference type="PRINTS" id="PR00337">
    <property type="entry name" value="LEUILEVALBP"/>
</dbReference>
<dbReference type="SUPFAM" id="SSF53822">
    <property type="entry name" value="Periplasmic binding protein-like I"/>
    <property type="match status" value="1"/>
</dbReference>
<keyword evidence="2" id="KW-0813">Transport</keyword>
<evidence type="ECO:0000313" key="6">
    <source>
        <dbReference type="EMBL" id="HGV97139.1"/>
    </source>
</evidence>
<reference evidence="6" key="1">
    <citation type="journal article" date="2020" name="mSystems">
        <title>Genome- and Community-Level Interaction Insights into Carbon Utilization and Element Cycling Functions of Hydrothermarchaeota in Hydrothermal Sediment.</title>
        <authorList>
            <person name="Zhou Z."/>
            <person name="Liu Y."/>
            <person name="Xu W."/>
            <person name="Pan J."/>
            <person name="Luo Z.H."/>
            <person name="Li M."/>
        </authorList>
    </citation>
    <scope>NUCLEOTIDE SEQUENCE [LARGE SCALE GENOMIC DNA]</scope>
    <source>
        <strain evidence="6">SpSt-774</strain>
    </source>
</reference>
<protein>
    <submittedName>
        <fullName evidence="6">ABC transporter substrate-binding protein</fullName>
    </submittedName>
</protein>
<organism evidence="6">
    <name type="scientific">candidate division WOR-3 bacterium</name>
    <dbReference type="NCBI Taxonomy" id="2052148"/>
    <lineage>
        <taxon>Bacteria</taxon>
        <taxon>Bacteria division WOR-3</taxon>
    </lineage>
</organism>
<dbReference type="InterPro" id="IPR028082">
    <property type="entry name" value="Peripla_BP_I"/>
</dbReference>
<dbReference type="PROSITE" id="PS51257">
    <property type="entry name" value="PROKAR_LIPOPROTEIN"/>
    <property type="match status" value="1"/>
</dbReference>
<dbReference type="PANTHER" id="PTHR30483:SF6">
    <property type="entry name" value="PERIPLASMIC BINDING PROTEIN OF ABC TRANSPORTER FOR NATURAL AMINO ACIDS"/>
    <property type="match status" value="1"/>
</dbReference>
<evidence type="ECO:0000256" key="1">
    <source>
        <dbReference type="ARBA" id="ARBA00010062"/>
    </source>
</evidence>
<keyword evidence="3" id="KW-0732">Signal</keyword>
<evidence type="ECO:0000256" key="4">
    <source>
        <dbReference type="ARBA" id="ARBA00022970"/>
    </source>
</evidence>
<dbReference type="InterPro" id="IPR000709">
    <property type="entry name" value="Leu_Ile_Val-bd"/>
</dbReference>
<feature type="domain" description="Leucine-binding protein" evidence="5">
    <location>
        <begin position="24"/>
        <end position="366"/>
    </location>
</feature>
<evidence type="ECO:0000256" key="3">
    <source>
        <dbReference type="ARBA" id="ARBA00022729"/>
    </source>
</evidence>
<dbReference type="PANTHER" id="PTHR30483">
    <property type="entry name" value="LEUCINE-SPECIFIC-BINDING PROTEIN"/>
    <property type="match status" value="1"/>
</dbReference>
<dbReference type="GO" id="GO:0006865">
    <property type="term" value="P:amino acid transport"/>
    <property type="evidence" value="ECO:0007669"/>
    <property type="project" value="UniProtKB-KW"/>
</dbReference>
<keyword evidence="4" id="KW-0029">Amino-acid transport</keyword>
<dbReference type="InterPro" id="IPR028081">
    <property type="entry name" value="Leu-bd"/>
</dbReference>
<accession>A0A7C4XTX4</accession>
<dbReference type="AlphaFoldDB" id="A0A7C4XTX4"/>
<proteinExistence type="inferred from homology"/>
<gene>
    <name evidence="6" type="ORF">ENV60_02455</name>
</gene>
<sequence>MRKLFWIIISSVFLISCSQQENVIKIGLVSPLTGDVKTFGESTKNGFLLAIEEANAHGGINGKQIKTFIQDDKNDPTEAQNAGSKLINQDGVKLIVGSVSSKCSIPLSQVCQDASVVMITPTSTNPKVTIRDDGSRKDFIFRACFIDPFQGKVAAKFALENLKAKTSAILYDVGNDYVKGLAEFYRDNFTQGGGEVVVYESYQKDDTDFSALLTKVKQVNPDILYLPDYYNKVGLIAKQARQLGIKSILMGGDGWDSPEMLNIAGDAIVGGFFTNHYSPDDPRPEVQNWVNKYKTKYGSTPDALATLAYDATLLLLEGIKRADSDNPVKVRDALQGIKDFKTVSGSISFDQSGNPIKSAVILKYTKTGQEYVATVNP</sequence>
<dbReference type="Gene3D" id="3.40.50.2300">
    <property type="match status" value="2"/>
</dbReference>
<comment type="caution">
    <text evidence="6">The sequence shown here is derived from an EMBL/GenBank/DDBJ whole genome shotgun (WGS) entry which is preliminary data.</text>
</comment>
<dbReference type="InterPro" id="IPR051010">
    <property type="entry name" value="BCAA_transport"/>
</dbReference>
<dbReference type="CDD" id="cd06347">
    <property type="entry name" value="PBP1_ABC_LivK_ligand_binding-like"/>
    <property type="match status" value="1"/>
</dbReference>
<name>A0A7C4XTX4_UNCW3</name>
<dbReference type="Pfam" id="PF13458">
    <property type="entry name" value="Peripla_BP_6"/>
    <property type="match status" value="1"/>
</dbReference>